<sequence>QRTHPKVNYCWFPGEQERNLYQIGEVYFLRLTFGRKRK</sequence>
<dbReference type="EMBL" id="UINC01144903">
    <property type="protein sequence ID" value="SVD34713.1"/>
    <property type="molecule type" value="Genomic_DNA"/>
</dbReference>
<dbReference type="AlphaFoldDB" id="A0A382UKA7"/>
<reference evidence="1" key="1">
    <citation type="submission" date="2018-05" db="EMBL/GenBank/DDBJ databases">
        <authorList>
            <person name="Lanie J.A."/>
            <person name="Ng W.-L."/>
            <person name="Kazmierczak K.M."/>
            <person name="Andrzejewski T.M."/>
            <person name="Davidsen T.M."/>
            <person name="Wayne K.J."/>
            <person name="Tettelin H."/>
            <person name="Glass J.I."/>
            <person name="Rusch D."/>
            <person name="Podicherti R."/>
            <person name="Tsui H.-C.T."/>
            <person name="Winkler M.E."/>
        </authorList>
    </citation>
    <scope>NUCLEOTIDE SEQUENCE</scope>
</reference>
<protein>
    <submittedName>
        <fullName evidence="1">Uncharacterized protein</fullName>
    </submittedName>
</protein>
<accession>A0A382UKA7</accession>
<feature type="non-terminal residue" evidence="1">
    <location>
        <position position="1"/>
    </location>
</feature>
<proteinExistence type="predicted"/>
<name>A0A382UKA7_9ZZZZ</name>
<organism evidence="1">
    <name type="scientific">marine metagenome</name>
    <dbReference type="NCBI Taxonomy" id="408172"/>
    <lineage>
        <taxon>unclassified sequences</taxon>
        <taxon>metagenomes</taxon>
        <taxon>ecological metagenomes</taxon>
    </lineage>
</organism>
<gene>
    <name evidence="1" type="ORF">METZ01_LOCUS387567</name>
</gene>
<evidence type="ECO:0000313" key="1">
    <source>
        <dbReference type="EMBL" id="SVD34713.1"/>
    </source>
</evidence>